<dbReference type="AlphaFoldDB" id="A0A482XVC1"/>
<protein>
    <submittedName>
        <fullName evidence="1">Uncharacterized protein</fullName>
    </submittedName>
</protein>
<dbReference type="InParanoid" id="A0A482XVC1"/>
<gene>
    <name evidence="1" type="ORF">LSTR_LSTR006738</name>
</gene>
<keyword evidence="2" id="KW-1185">Reference proteome</keyword>
<name>A0A482XVC1_LAOST</name>
<dbReference type="Proteomes" id="UP000291343">
    <property type="component" value="Unassembled WGS sequence"/>
</dbReference>
<evidence type="ECO:0000313" key="2">
    <source>
        <dbReference type="Proteomes" id="UP000291343"/>
    </source>
</evidence>
<comment type="caution">
    <text evidence="1">The sequence shown here is derived from an EMBL/GenBank/DDBJ whole genome shotgun (WGS) entry which is preliminary data.</text>
</comment>
<reference evidence="1 2" key="1">
    <citation type="journal article" date="2017" name="Gigascience">
        <title>Genome sequence of the small brown planthopper, Laodelphax striatellus.</title>
        <authorList>
            <person name="Zhu J."/>
            <person name="Jiang F."/>
            <person name="Wang X."/>
            <person name="Yang P."/>
            <person name="Bao Y."/>
            <person name="Zhao W."/>
            <person name="Wang W."/>
            <person name="Lu H."/>
            <person name="Wang Q."/>
            <person name="Cui N."/>
            <person name="Li J."/>
            <person name="Chen X."/>
            <person name="Luo L."/>
            <person name="Yu J."/>
            <person name="Kang L."/>
            <person name="Cui F."/>
        </authorList>
    </citation>
    <scope>NUCLEOTIDE SEQUENCE [LARGE SCALE GENOMIC DNA]</scope>
    <source>
        <strain evidence="1">Lst14</strain>
    </source>
</reference>
<evidence type="ECO:0000313" key="1">
    <source>
        <dbReference type="EMBL" id="RZF49324.1"/>
    </source>
</evidence>
<accession>A0A482XVC1</accession>
<proteinExistence type="predicted"/>
<organism evidence="1 2">
    <name type="scientific">Laodelphax striatellus</name>
    <name type="common">Small brown planthopper</name>
    <name type="synonym">Delphax striatella</name>
    <dbReference type="NCBI Taxonomy" id="195883"/>
    <lineage>
        <taxon>Eukaryota</taxon>
        <taxon>Metazoa</taxon>
        <taxon>Ecdysozoa</taxon>
        <taxon>Arthropoda</taxon>
        <taxon>Hexapoda</taxon>
        <taxon>Insecta</taxon>
        <taxon>Pterygota</taxon>
        <taxon>Neoptera</taxon>
        <taxon>Paraneoptera</taxon>
        <taxon>Hemiptera</taxon>
        <taxon>Auchenorrhyncha</taxon>
        <taxon>Fulgoroidea</taxon>
        <taxon>Delphacidae</taxon>
        <taxon>Criomorphinae</taxon>
        <taxon>Laodelphax</taxon>
    </lineage>
</organism>
<sequence length="91" mass="9998">MHVLGYAIWEILCWRCGNQIGDAKAGDDASLSARDEDGGCVYNIARSVAWRTHALTLGRCSGVEEGLVLIEIRTSYAETRFLLTAVPLSKR</sequence>
<dbReference type="EMBL" id="QKKF02000071">
    <property type="protein sequence ID" value="RZF49324.1"/>
    <property type="molecule type" value="Genomic_DNA"/>
</dbReference>